<comment type="caution">
    <text evidence="2">The sequence shown here is derived from an EMBL/GenBank/DDBJ whole genome shotgun (WGS) entry which is preliminary data.</text>
</comment>
<evidence type="ECO:0000259" key="1">
    <source>
        <dbReference type="SMART" id="SM00256"/>
    </source>
</evidence>
<evidence type="ECO:0000313" key="3">
    <source>
        <dbReference type="Proteomes" id="UP001443914"/>
    </source>
</evidence>
<dbReference type="SMART" id="SM00256">
    <property type="entry name" value="FBOX"/>
    <property type="match status" value="1"/>
</dbReference>
<proteinExistence type="predicted"/>
<dbReference type="InterPro" id="IPR032675">
    <property type="entry name" value="LRR_dom_sf"/>
</dbReference>
<dbReference type="InterPro" id="IPR001810">
    <property type="entry name" value="F-box_dom"/>
</dbReference>
<organism evidence="2 3">
    <name type="scientific">Saponaria officinalis</name>
    <name type="common">Common soapwort</name>
    <name type="synonym">Lychnis saponaria</name>
    <dbReference type="NCBI Taxonomy" id="3572"/>
    <lineage>
        <taxon>Eukaryota</taxon>
        <taxon>Viridiplantae</taxon>
        <taxon>Streptophyta</taxon>
        <taxon>Embryophyta</taxon>
        <taxon>Tracheophyta</taxon>
        <taxon>Spermatophyta</taxon>
        <taxon>Magnoliopsida</taxon>
        <taxon>eudicotyledons</taxon>
        <taxon>Gunneridae</taxon>
        <taxon>Pentapetalae</taxon>
        <taxon>Caryophyllales</taxon>
        <taxon>Caryophyllaceae</taxon>
        <taxon>Caryophylleae</taxon>
        <taxon>Saponaria</taxon>
    </lineage>
</organism>
<dbReference type="PANTHER" id="PTHR31639">
    <property type="entry name" value="F-BOX PROTEIN-LIKE"/>
    <property type="match status" value="1"/>
</dbReference>
<dbReference type="Gene3D" id="3.80.10.10">
    <property type="entry name" value="Ribonuclease Inhibitor"/>
    <property type="match status" value="1"/>
</dbReference>
<dbReference type="InterPro" id="IPR053781">
    <property type="entry name" value="F-box_AtFBL13-like"/>
</dbReference>
<name>A0AAW1GU69_SAPOF</name>
<keyword evidence="3" id="KW-1185">Reference proteome</keyword>
<dbReference type="PANTHER" id="PTHR31639:SF100">
    <property type="entry name" value="OS07G0160500 PROTEIN"/>
    <property type="match status" value="1"/>
</dbReference>
<evidence type="ECO:0000313" key="2">
    <source>
        <dbReference type="EMBL" id="KAK9667301.1"/>
    </source>
</evidence>
<dbReference type="Gene3D" id="1.20.1280.50">
    <property type="match status" value="1"/>
</dbReference>
<reference evidence="2" key="1">
    <citation type="submission" date="2024-03" db="EMBL/GenBank/DDBJ databases">
        <title>WGS assembly of Saponaria officinalis var. Norfolk2.</title>
        <authorList>
            <person name="Jenkins J."/>
            <person name="Shu S."/>
            <person name="Grimwood J."/>
            <person name="Barry K."/>
            <person name="Goodstein D."/>
            <person name="Schmutz J."/>
            <person name="Leebens-Mack J."/>
            <person name="Osbourn A."/>
        </authorList>
    </citation>
    <scope>NUCLEOTIDE SEQUENCE [LARGE SCALE GENOMIC DNA]</scope>
    <source>
        <strain evidence="2">JIC</strain>
    </source>
</reference>
<dbReference type="CDD" id="cd22160">
    <property type="entry name" value="F-box_AtFBL13-like"/>
    <property type="match status" value="1"/>
</dbReference>
<protein>
    <recommendedName>
        <fullName evidence="1">F-box domain-containing protein</fullName>
    </recommendedName>
</protein>
<dbReference type="EMBL" id="JBDFQZ010000014">
    <property type="protein sequence ID" value="KAK9667301.1"/>
    <property type="molecule type" value="Genomic_DNA"/>
</dbReference>
<dbReference type="Pfam" id="PF00646">
    <property type="entry name" value="F-box"/>
    <property type="match status" value="1"/>
</dbReference>
<dbReference type="Pfam" id="PF23622">
    <property type="entry name" value="LRR_At1g61320_AtMIF1"/>
    <property type="match status" value="1"/>
</dbReference>
<dbReference type="Proteomes" id="UP001443914">
    <property type="component" value="Unassembled WGS sequence"/>
</dbReference>
<sequence length="236" mass="27770">MCVGETKMCHLLQDRISELPDDVLLDCLSRLEMKNAAQTSILSKRWRYLWTHLTNFDFDPDPEELESFWQIKGYDTRKYFAWINQVVTVHRGTCIDKFRVHTRYVKSYTAQLDKWIKFALSKRVKELVLDLIGSNLQCAEHCSLGYPLEYVVLTHPPCYTGITALQSLYLCYVNVSGEFLEILLSHCHHLERLYLESTPLSKFKVKSSKLKYLSIIMRFHKLEELEIDAENLLHFL</sequence>
<accession>A0AAW1GU69</accession>
<dbReference type="SUPFAM" id="SSF81383">
    <property type="entry name" value="F-box domain"/>
    <property type="match status" value="1"/>
</dbReference>
<feature type="domain" description="F-box" evidence="1">
    <location>
        <begin position="19"/>
        <end position="59"/>
    </location>
</feature>
<dbReference type="SUPFAM" id="SSF52058">
    <property type="entry name" value="L domain-like"/>
    <property type="match status" value="1"/>
</dbReference>
<dbReference type="InterPro" id="IPR036047">
    <property type="entry name" value="F-box-like_dom_sf"/>
</dbReference>
<gene>
    <name evidence="2" type="ORF">RND81_14G246500</name>
</gene>
<dbReference type="AlphaFoldDB" id="A0AAW1GU69"/>
<dbReference type="InterPro" id="IPR055357">
    <property type="entry name" value="LRR_At1g61320_AtMIF1"/>
</dbReference>